<evidence type="ECO:0000313" key="3">
    <source>
        <dbReference type="EnsemblFungi" id="MAPG_10926T0"/>
    </source>
</evidence>
<dbReference type="OrthoDB" id="3548654at2759"/>
<feature type="domain" description="Heterokaryon incompatibility" evidence="1">
    <location>
        <begin position="201"/>
        <end position="415"/>
    </location>
</feature>
<sequence>MKRADYTLTFLENLGGSFSDQDVEEIWNDHVFPLVHTDDFGRNWQQVSDPNGRFFLPSGDRCRVDAQPHHLKRCIVNLQDGNIQTPITYESIVFSKVAYHLHLKKASKQAQRPSVVDHRVFMDQFAKKLPFQWRELIVHHHIHLYEDSCRPPVPLSVDVGTHQPLGHPKNIRLLKLLPAQDSWAQLECTLFETTLSPDLGFEALSYVWGDQSPHTLKPLALNGLAFSVGKNLDAALRQLRPRTGSPRIMWIDAVCIDQTNDQEKAEQVAQMDDIYRNAASVVVWVGRESQAASFLFKTIAALDEFMTQKDLVGNFSELQHSFFPFRPMEYSPKHLAEQHRHRHTHDQDGPPNTWKILKSMTEGWKPMKNPELQAAATRFLAQNPHMAMEVWIKWSEGYIKILSRPWWQRVWVLQELLLANKAILHCGPHSVDWKLFRIHLFKIVTLLKHIVFCASRYPNARITRLTGLFYTLVQETRKAFPFLLMRGETLPTDRVTAVTMEDLVSLTSSFAATNPCDKLFALVSLLPTGSLERLVFAPNYSTKFTRVYIKAATHWLKTTRRLDVIVAWAAADSGLSLGTEHNETGPHLPSWVPDFRRRQLFEYSSIWINSFSPHKILKMYMRHILGGPPIPEAASTEPTGDDYTSHQIQVYDASLYPKSPFPLDFAAWDEILLPRGVTVDKRSDKEVTAAQLSLFKHWKSLAGVGDQGPYPCTGQTRLEAFWRTLWLDRFRVDGGQEGTICFSRIPHDTQFFDSNTFENEEIVSEVLTSLLGETIEAYQFANANPYSLGMRFFRTRQGYIGIGHPNVREGDKIVVLLGAPVPLILREFPEGHMVVGQSYVHGIMDGEIIKAKVGEGEPKEEDFEQFRVI</sequence>
<dbReference type="Proteomes" id="UP000011715">
    <property type="component" value="Unassembled WGS sequence"/>
</dbReference>
<reference evidence="2" key="2">
    <citation type="submission" date="2010-05" db="EMBL/GenBank/DDBJ databases">
        <title>The Genome Sequence of Magnaporthe poae strain ATCC 64411.</title>
        <authorList>
            <consortium name="The Broad Institute Genome Sequencing Platform"/>
            <consortium name="Broad Institute Genome Sequencing Center for Infectious Disease"/>
            <person name="Ma L.-J."/>
            <person name="Dead R."/>
            <person name="Young S."/>
            <person name="Zeng Q."/>
            <person name="Koehrsen M."/>
            <person name="Alvarado L."/>
            <person name="Berlin A."/>
            <person name="Chapman S.B."/>
            <person name="Chen Z."/>
            <person name="Freedman E."/>
            <person name="Gellesch M."/>
            <person name="Goldberg J."/>
            <person name="Griggs A."/>
            <person name="Gujja S."/>
            <person name="Heilman E.R."/>
            <person name="Heiman D."/>
            <person name="Hepburn T."/>
            <person name="Howarth C."/>
            <person name="Jen D."/>
            <person name="Larson L."/>
            <person name="Mehta T."/>
            <person name="Neiman D."/>
            <person name="Pearson M."/>
            <person name="Roberts A."/>
            <person name="Saif S."/>
            <person name="Shea T."/>
            <person name="Shenoy N."/>
            <person name="Sisk P."/>
            <person name="Stolte C."/>
            <person name="Sykes S."/>
            <person name="Walk T."/>
            <person name="White J."/>
            <person name="Yandava C."/>
            <person name="Haas B."/>
            <person name="Nusbaum C."/>
            <person name="Birren B."/>
        </authorList>
    </citation>
    <scope>NUCLEOTIDE SEQUENCE</scope>
    <source>
        <strain evidence="2">ATCC 64411</strain>
    </source>
</reference>
<protein>
    <recommendedName>
        <fullName evidence="1">Heterokaryon incompatibility domain-containing protein</fullName>
    </recommendedName>
</protein>
<dbReference type="eggNOG" id="ENOG502RS70">
    <property type="taxonomic scope" value="Eukaryota"/>
</dbReference>
<dbReference type="STRING" id="644358.A0A0C4EDW6"/>
<evidence type="ECO:0000313" key="2">
    <source>
        <dbReference type="EMBL" id="KLU91979.1"/>
    </source>
</evidence>
<dbReference type="EMBL" id="GL876978">
    <property type="protein sequence ID" value="KLU91979.1"/>
    <property type="molecule type" value="Genomic_DNA"/>
</dbReference>
<dbReference type="EMBL" id="ADBL01002686">
    <property type="status" value="NOT_ANNOTATED_CDS"/>
    <property type="molecule type" value="Genomic_DNA"/>
</dbReference>
<name>A0A0C4EDW6_MAGP6</name>
<dbReference type="AlphaFoldDB" id="A0A0C4EDW6"/>
<reference evidence="4" key="1">
    <citation type="submission" date="2010-05" db="EMBL/GenBank/DDBJ databases">
        <title>The genome sequence of Magnaporthe poae strain ATCC 64411.</title>
        <authorList>
            <person name="Ma L.-J."/>
            <person name="Dead R."/>
            <person name="Young S."/>
            <person name="Zeng Q."/>
            <person name="Koehrsen M."/>
            <person name="Alvarado L."/>
            <person name="Berlin A."/>
            <person name="Chapman S.B."/>
            <person name="Chen Z."/>
            <person name="Freedman E."/>
            <person name="Gellesch M."/>
            <person name="Goldberg J."/>
            <person name="Griggs A."/>
            <person name="Gujja S."/>
            <person name="Heilman E.R."/>
            <person name="Heiman D."/>
            <person name="Hepburn T."/>
            <person name="Howarth C."/>
            <person name="Jen D."/>
            <person name="Larson L."/>
            <person name="Mehta T."/>
            <person name="Neiman D."/>
            <person name="Pearson M."/>
            <person name="Roberts A."/>
            <person name="Saif S."/>
            <person name="Shea T."/>
            <person name="Shenoy N."/>
            <person name="Sisk P."/>
            <person name="Stolte C."/>
            <person name="Sykes S."/>
            <person name="Walk T."/>
            <person name="White J."/>
            <person name="Yandava C."/>
            <person name="Haas B."/>
            <person name="Nusbaum C."/>
            <person name="Birren B."/>
        </authorList>
    </citation>
    <scope>NUCLEOTIDE SEQUENCE [LARGE SCALE GENOMIC DNA]</scope>
    <source>
        <strain evidence="4">ATCC 64411 / 73-15</strain>
    </source>
</reference>
<proteinExistence type="predicted"/>
<evidence type="ECO:0000259" key="1">
    <source>
        <dbReference type="Pfam" id="PF06985"/>
    </source>
</evidence>
<dbReference type="EnsemblFungi" id="MAPG_10926T0">
    <property type="protein sequence ID" value="MAPG_10926T0"/>
    <property type="gene ID" value="MAPG_10926"/>
</dbReference>
<reference evidence="3" key="4">
    <citation type="journal article" date="2015" name="G3 (Bethesda)">
        <title>Genome sequences of three phytopathogenic species of the Magnaporthaceae family of fungi.</title>
        <authorList>
            <person name="Okagaki L.H."/>
            <person name="Nunes C.C."/>
            <person name="Sailsbery J."/>
            <person name="Clay B."/>
            <person name="Brown D."/>
            <person name="John T."/>
            <person name="Oh Y."/>
            <person name="Young N."/>
            <person name="Fitzgerald M."/>
            <person name="Haas B.J."/>
            <person name="Zeng Q."/>
            <person name="Young S."/>
            <person name="Adiconis X."/>
            <person name="Fan L."/>
            <person name="Levin J.Z."/>
            <person name="Mitchell T.K."/>
            <person name="Okubara P.A."/>
            <person name="Farman M.L."/>
            <person name="Kohn L.M."/>
            <person name="Birren B."/>
            <person name="Ma L.-J."/>
            <person name="Dean R.A."/>
        </authorList>
    </citation>
    <scope>NUCLEOTIDE SEQUENCE</scope>
    <source>
        <strain evidence="3">ATCC 64411 / 73-15</strain>
    </source>
</reference>
<dbReference type="Pfam" id="PF06985">
    <property type="entry name" value="HET"/>
    <property type="match status" value="1"/>
</dbReference>
<dbReference type="PANTHER" id="PTHR24148:SF64">
    <property type="entry name" value="HETEROKARYON INCOMPATIBILITY DOMAIN-CONTAINING PROTEIN"/>
    <property type="match status" value="1"/>
</dbReference>
<dbReference type="Pfam" id="PF26639">
    <property type="entry name" value="Het-6_barrel"/>
    <property type="match status" value="1"/>
</dbReference>
<dbReference type="InterPro" id="IPR052895">
    <property type="entry name" value="HetReg/Transcr_Mod"/>
</dbReference>
<dbReference type="PANTHER" id="PTHR24148">
    <property type="entry name" value="ANKYRIN REPEAT DOMAIN-CONTAINING PROTEIN 39 HOMOLOG-RELATED"/>
    <property type="match status" value="1"/>
</dbReference>
<reference evidence="2" key="3">
    <citation type="submission" date="2011-03" db="EMBL/GenBank/DDBJ databases">
        <title>Annotation of Magnaporthe poae ATCC 64411.</title>
        <authorList>
            <person name="Ma L.-J."/>
            <person name="Dead R."/>
            <person name="Young S.K."/>
            <person name="Zeng Q."/>
            <person name="Gargeya S."/>
            <person name="Fitzgerald M."/>
            <person name="Haas B."/>
            <person name="Abouelleil A."/>
            <person name="Alvarado L."/>
            <person name="Arachchi H.M."/>
            <person name="Berlin A."/>
            <person name="Brown A."/>
            <person name="Chapman S.B."/>
            <person name="Chen Z."/>
            <person name="Dunbar C."/>
            <person name="Freedman E."/>
            <person name="Gearin G."/>
            <person name="Gellesch M."/>
            <person name="Goldberg J."/>
            <person name="Griggs A."/>
            <person name="Gujja S."/>
            <person name="Heiman D."/>
            <person name="Howarth C."/>
            <person name="Larson L."/>
            <person name="Lui A."/>
            <person name="MacDonald P.J.P."/>
            <person name="Mehta T."/>
            <person name="Montmayeur A."/>
            <person name="Murphy C."/>
            <person name="Neiman D."/>
            <person name="Pearson M."/>
            <person name="Priest M."/>
            <person name="Roberts A."/>
            <person name="Saif S."/>
            <person name="Shea T."/>
            <person name="Shenoy N."/>
            <person name="Sisk P."/>
            <person name="Stolte C."/>
            <person name="Sykes S."/>
            <person name="Yandava C."/>
            <person name="Wortman J."/>
            <person name="Nusbaum C."/>
            <person name="Birren B."/>
        </authorList>
    </citation>
    <scope>NUCLEOTIDE SEQUENCE</scope>
    <source>
        <strain evidence="2">ATCC 64411</strain>
    </source>
</reference>
<dbReference type="InterPro" id="IPR010730">
    <property type="entry name" value="HET"/>
</dbReference>
<accession>A0A0C4EDW6</accession>
<keyword evidence="4" id="KW-1185">Reference proteome</keyword>
<evidence type="ECO:0000313" key="4">
    <source>
        <dbReference type="Proteomes" id="UP000011715"/>
    </source>
</evidence>
<organism evidence="3 4">
    <name type="scientific">Magnaporthiopsis poae (strain ATCC 64411 / 73-15)</name>
    <name type="common">Kentucky bluegrass fungus</name>
    <name type="synonym">Magnaporthe poae</name>
    <dbReference type="NCBI Taxonomy" id="644358"/>
    <lineage>
        <taxon>Eukaryota</taxon>
        <taxon>Fungi</taxon>
        <taxon>Dikarya</taxon>
        <taxon>Ascomycota</taxon>
        <taxon>Pezizomycotina</taxon>
        <taxon>Sordariomycetes</taxon>
        <taxon>Sordariomycetidae</taxon>
        <taxon>Magnaporthales</taxon>
        <taxon>Magnaporthaceae</taxon>
        <taxon>Magnaporthiopsis</taxon>
    </lineage>
</organism>
<gene>
    <name evidence="2" type="ORF">MAPG_10926</name>
</gene>
<dbReference type="VEuPathDB" id="FungiDB:MAPG_10926"/>
<reference evidence="3" key="5">
    <citation type="submission" date="2015-06" db="UniProtKB">
        <authorList>
            <consortium name="EnsemblFungi"/>
        </authorList>
    </citation>
    <scope>IDENTIFICATION</scope>
    <source>
        <strain evidence="3">ATCC 64411</strain>
    </source>
</reference>